<proteinExistence type="predicted"/>
<accession>A0ABT1UBB0</accession>
<dbReference type="RefSeq" id="WP_256616798.1">
    <property type="nucleotide sequence ID" value="NZ_JANIBK010000154.1"/>
</dbReference>
<evidence type="ECO:0008006" key="3">
    <source>
        <dbReference type="Google" id="ProtNLM"/>
    </source>
</evidence>
<evidence type="ECO:0000313" key="2">
    <source>
        <dbReference type="Proteomes" id="UP001524586"/>
    </source>
</evidence>
<dbReference type="EMBL" id="JANIBK010000154">
    <property type="protein sequence ID" value="MCQ8130371.1"/>
    <property type="molecule type" value="Genomic_DNA"/>
</dbReference>
<sequence length="185" mass="21448">MKWADDLLALADWALQLQDLRHRYLHASTAEELTITPGIACCIETVAVLGIYESAIGKGYRRWETIDYERSYPKESEKNPRRADLAFKEPGSGKNWAYIEVKNYKGNGKVLIESDIKKLKSIEHRSQRWMLIYRIRPETGRHQALDKLLVKNFSNQIVIYGLKEFQTITEDKEDGICEICLIKIT</sequence>
<name>A0ABT1UBB0_9GAMM</name>
<protein>
    <recommendedName>
        <fullName evidence="3">Protein NO VEIN C-terminal domain-containing protein</fullName>
    </recommendedName>
</protein>
<comment type="caution">
    <text evidence="1">The sequence shown here is derived from an EMBL/GenBank/DDBJ whole genome shotgun (WGS) entry which is preliminary data.</text>
</comment>
<keyword evidence="2" id="KW-1185">Reference proteome</keyword>
<gene>
    <name evidence="1" type="ORF">NP596_18070</name>
</gene>
<dbReference type="Proteomes" id="UP001524586">
    <property type="component" value="Unassembled WGS sequence"/>
</dbReference>
<evidence type="ECO:0000313" key="1">
    <source>
        <dbReference type="EMBL" id="MCQ8130371.1"/>
    </source>
</evidence>
<organism evidence="1 2">
    <name type="scientific">Methylomonas rivi</name>
    <dbReference type="NCBI Taxonomy" id="2952226"/>
    <lineage>
        <taxon>Bacteria</taxon>
        <taxon>Pseudomonadati</taxon>
        <taxon>Pseudomonadota</taxon>
        <taxon>Gammaproteobacteria</taxon>
        <taxon>Methylococcales</taxon>
        <taxon>Methylococcaceae</taxon>
        <taxon>Methylomonas</taxon>
    </lineage>
</organism>
<reference evidence="1 2" key="1">
    <citation type="submission" date="2022-07" db="EMBL/GenBank/DDBJ databases">
        <title>Methylomonas rivi sp. nov., Methylomonas rosea sp. nov., Methylomonas aureus sp. nov. and Methylomonas subterranea sp. nov., four novel methanotrophs isolated from a freshwater creek and the deep terrestrial subsurface.</title>
        <authorList>
            <person name="Abin C."/>
            <person name="Sankaranarayanan K."/>
            <person name="Garner C."/>
            <person name="Sindelar R."/>
            <person name="Kotary K."/>
            <person name="Garner R."/>
            <person name="Barclay S."/>
            <person name="Lawson P."/>
            <person name="Krumholz L."/>
        </authorList>
    </citation>
    <scope>NUCLEOTIDE SEQUENCE [LARGE SCALE GENOMIC DNA]</scope>
    <source>
        <strain evidence="1 2">WSC-6</strain>
    </source>
</reference>